<sequence length="419" mass="47069">MHAHGIEVHLTDGYKKVIEEHENKLQTEDAPKRGFLSSRLVSEWPGMRITVHLDFGRDFELHDADWVIVRLASGVMWNYSLDYASQTFCIHRTELDSRRKFSFDHIKIFTATRGLRQPLQIPTYSTTRNAISASISPETGADMTSSCITVFVSRGYATDELVFESRGLSESLDIGLIISKGFPRLLDGDRGESMIFQFKNIREQNIPKPRPAAREKYASSMPANDPVPAVITSGRRNGQLTEPNITAASLKPKRKLPNISYSQHHRVQRTAPPKRKAVGPNGKRTSKVTGTSKAKSACWTSDDDQDDDEVLPPPAAADADHLEIKQEDNAQSVVDLTEETPTQQGTPQRRGRTTAENKHTAKQKEAGVKGESSQVTSMSPQTTGDMDMDDDEELLRLQLEENRLMQRMRKKELQRTAKR</sequence>
<feature type="compositionally biased region" description="Basic residues" evidence="1">
    <location>
        <begin position="263"/>
        <end position="277"/>
    </location>
</feature>
<evidence type="ECO:0000313" key="2">
    <source>
        <dbReference type="EMBL" id="KAK4505458.1"/>
    </source>
</evidence>
<comment type="caution">
    <text evidence="2">The sequence shown here is derived from an EMBL/GenBank/DDBJ whole genome shotgun (WGS) entry which is preliminary data.</text>
</comment>
<organism evidence="2 3">
    <name type="scientific">Zasmidium cellare</name>
    <name type="common">Wine cellar mold</name>
    <name type="synonym">Racodium cellare</name>
    <dbReference type="NCBI Taxonomy" id="395010"/>
    <lineage>
        <taxon>Eukaryota</taxon>
        <taxon>Fungi</taxon>
        <taxon>Dikarya</taxon>
        <taxon>Ascomycota</taxon>
        <taxon>Pezizomycotina</taxon>
        <taxon>Dothideomycetes</taxon>
        <taxon>Dothideomycetidae</taxon>
        <taxon>Mycosphaerellales</taxon>
        <taxon>Mycosphaerellaceae</taxon>
        <taxon>Zasmidium</taxon>
    </lineage>
</organism>
<accession>A0ABR0EWA9</accession>
<feature type="compositionally biased region" description="Polar residues" evidence="1">
    <location>
        <begin position="371"/>
        <end position="384"/>
    </location>
</feature>
<feature type="region of interest" description="Disordered" evidence="1">
    <location>
        <begin position="233"/>
        <end position="389"/>
    </location>
</feature>
<feature type="compositionally biased region" description="Basic and acidic residues" evidence="1">
    <location>
        <begin position="318"/>
        <end position="328"/>
    </location>
</feature>
<proteinExistence type="predicted"/>
<name>A0ABR0EWA9_ZASCE</name>
<evidence type="ECO:0000256" key="1">
    <source>
        <dbReference type="SAM" id="MobiDB-lite"/>
    </source>
</evidence>
<feature type="compositionally biased region" description="Low complexity" evidence="1">
    <location>
        <begin position="339"/>
        <end position="348"/>
    </location>
</feature>
<reference evidence="2 3" key="1">
    <citation type="journal article" date="2023" name="G3 (Bethesda)">
        <title>A chromosome-level genome assembly of Zasmidium syzygii isolated from banana leaves.</title>
        <authorList>
            <person name="van Westerhoven A.C."/>
            <person name="Mehrabi R."/>
            <person name="Talebi R."/>
            <person name="Steentjes M.B.F."/>
            <person name="Corcolon B."/>
            <person name="Chong P.A."/>
            <person name="Kema G.H.J."/>
            <person name="Seidl M.F."/>
        </authorList>
    </citation>
    <scope>NUCLEOTIDE SEQUENCE [LARGE SCALE GENOMIC DNA]</scope>
    <source>
        <strain evidence="2 3">P124</strain>
    </source>
</reference>
<gene>
    <name evidence="2" type="ORF">PRZ48_003421</name>
</gene>
<keyword evidence="3" id="KW-1185">Reference proteome</keyword>
<feature type="compositionally biased region" description="Acidic residues" evidence="1">
    <location>
        <begin position="301"/>
        <end position="310"/>
    </location>
</feature>
<feature type="compositionally biased region" description="Polar residues" evidence="1">
    <location>
        <begin position="234"/>
        <end position="247"/>
    </location>
</feature>
<feature type="compositionally biased region" description="Basic and acidic residues" evidence="1">
    <location>
        <begin position="353"/>
        <end position="368"/>
    </location>
</feature>
<dbReference type="EMBL" id="JAXOVC010000002">
    <property type="protein sequence ID" value="KAK4505458.1"/>
    <property type="molecule type" value="Genomic_DNA"/>
</dbReference>
<protein>
    <submittedName>
        <fullName evidence="2">Uncharacterized protein</fullName>
    </submittedName>
</protein>
<evidence type="ECO:0000313" key="3">
    <source>
        <dbReference type="Proteomes" id="UP001305779"/>
    </source>
</evidence>
<dbReference type="Proteomes" id="UP001305779">
    <property type="component" value="Unassembled WGS sequence"/>
</dbReference>